<dbReference type="AlphaFoldDB" id="A0A401TGC2"/>
<reference evidence="1 2" key="1">
    <citation type="journal article" date="2018" name="Nat. Ecol. Evol.">
        <title>Shark genomes provide insights into elasmobranch evolution and the origin of vertebrates.</title>
        <authorList>
            <person name="Hara Y"/>
            <person name="Yamaguchi K"/>
            <person name="Onimaru K"/>
            <person name="Kadota M"/>
            <person name="Koyanagi M"/>
            <person name="Keeley SD"/>
            <person name="Tatsumi K"/>
            <person name="Tanaka K"/>
            <person name="Motone F"/>
            <person name="Kageyama Y"/>
            <person name="Nozu R"/>
            <person name="Adachi N"/>
            <person name="Nishimura O"/>
            <person name="Nakagawa R"/>
            <person name="Tanegashima C"/>
            <person name="Kiyatake I"/>
            <person name="Matsumoto R"/>
            <person name="Murakumo K"/>
            <person name="Nishida K"/>
            <person name="Terakita A"/>
            <person name="Kuratani S"/>
            <person name="Sato K"/>
            <person name="Hyodo S Kuraku.S."/>
        </authorList>
    </citation>
    <scope>NUCLEOTIDE SEQUENCE [LARGE SCALE GENOMIC DNA]</scope>
</reference>
<evidence type="ECO:0000313" key="1">
    <source>
        <dbReference type="EMBL" id="GCC41714.1"/>
    </source>
</evidence>
<dbReference type="EMBL" id="BEZZ01061582">
    <property type="protein sequence ID" value="GCC41714.1"/>
    <property type="molecule type" value="Genomic_DNA"/>
</dbReference>
<protein>
    <submittedName>
        <fullName evidence="1">Uncharacterized protein</fullName>
    </submittedName>
</protein>
<keyword evidence="2" id="KW-1185">Reference proteome</keyword>
<organism evidence="1 2">
    <name type="scientific">Chiloscyllium punctatum</name>
    <name type="common">Brownbanded bambooshark</name>
    <name type="synonym">Hemiscyllium punctatum</name>
    <dbReference type="NCBI Taxonomy" id="137246"/>
    <lineage>
        <taxon>Eukaryota</taxon>
        <taxon>Metazoa</taxon>
        <taxon>Chordata</taxon>
        <taxon>Craniata</taxon>
        <taxon>Vertebrata</taxon>
        <taxon>Chondrichthyes</taxon>
        <taxon>Elasmobranchii</taxon>
        <taxon>Galeomorphii</taxon>
        <taxon>Galeoidea</taxon>
        <taxon>Orectolobiformes</taxon>
        <taxon>Hemiscylliidae</taxon>
        <taxon>Chiloscyllium</taxon>
    </lineage>
</organism>
<gene>
    <name evidence="1" type="ORF">chiPu_0025589</name>
</gene>
<evidence type="ECO:0000313" key="2">
    <source>
        <dbReference type="Proteomes" id="UP000287033"/>
    </source>
</evidence>
<accession>A0A401TGC2</accession>
<comment type="caution">
    <text evidence="1">The sequence shown here is derived from an EMBL/GenBank/DDBJ whole genome shotgun (WGS) entry which is preliminary data.</text>
</comment>
<sequence>MEACGGPDGGEEHESYQLKIMGASSAIVPLGSTRLSLERAVMLVLAIEKFKAGLQRHPMPEGWAHDSSAFADSDLLGDFGAIMEEIDPCLISDGVTESSTCRFRFVHTERRRLTDDRDRALILAQDLQLLAVSLRNSVDA</sequence>
<name>A0A401TGC2_CHIPU</name>
<dbReference type="Proteomes" id="UP000287033">
    <property type="component" value="Unassembled WGS sequence"/>
</dbReference>
<feature type="non-terminal residue" evidence="1">
    <location>
        <position position="140"/>
    </location>
</feature>
<proteinExistence type="predicted"/>